<keyword evidence="2 3" id="KW-0067">ATP-binding</keyword>
<evidence type="ECO:0000256" key="3">
    <source>
        <dbReference type="PROSITE-ProRule" id="PRU10141"/>
    </source>
</evidence>
<evidence type="ECO:0000313" key="6">
    <source>
        <dbReference type="EMBL" id="GAA5809163.1"/>
    </source>
</evidence>
<accession>A0ABP9YQN3</accession>
<feature type="binding site" evidence="3">
    <location>
        <position position="65"/>
    </location>
    <ligand>
        <name>ATP</name>
        <dbReference type="ChEBI" id="CHEBI:30616"/>
    </ligand>
</feature>
<feature type="domain" description="Protein kinase" evidence="5">
    <location>
        <begin position="35"/>
        <end position="281"/>
    </location>
</feature>
<dbReference type="Pfam" id="PF00069">
    <property type="entry name" value="Pkinase"/>
    <property type="match status" value="1"/>
</dbReference>
<evidence type="ECO:0000259" key="5">
    <source>
        <dbReference type="PROSITE" id="PS50011"/>
    </source>
</evidence>
<dbReference type="InterPro" id="IPR000719">
    <property type="entry name" value="Prot_kinase_dom"/>
</dbReference>
<organism evidence="6 7">
    <name type="scientific">Mucor flavus</name>
    <dbReference type="NCBI Taxonomy" id="439312"/>
    <lineage>
        <taxon>Eukaryota</taxon>
        <taxon>Fungi</taxon>
        <taxon>Fungi incertae sedis</taxon>
        <taxon>Mucoromycota</taxon>
        <taxon>Mucoromycotina</taxon>
        <taxon>Mucoromycetes</taxon>
        <taxon>Mucorales</taxon>
        <taxon>Mucorineae</taxon>
        <taxon>Mucoraceae</taxon>
        <taxon>Mucor</taxon>
    </lineage>
</organism>
<dbReference type="PANTHER" id="PTHR24346">
    <property type="entry name" value="MAP/MICROTUBULE AFFINITY-REGULATING KINASE"/>
    <property type="match status" value="1"/>
</dbReference>
<feature type="region of interest" description="Disordered" evidence="4">
    <location>
        <begin position="420"/>
        <end position="461"/>
    </location>
</feature>
<dbReference type="PROSITE" id="PS00108">
    <property type="entry name" value="PROTEIN_KINASE_ST"/>
    <property type="match status" value="1"/>
</dbReference>
<dbReference type="InterPro" id="IPR008271">
    <property type="entry name" value="Ser/Thr_kinase_AS"/>
</dbReference>
<feature type="compositionally biased region" description="Acidic residues" evidence="4">
    <location>
        <begin position="447"/>
        <end position="460"/>
    </location>
</feature>
<keyword evidence="7" id="KW-1185">Reference proteome</keyword>
<dbReference type="PROSITE" id="PS00107">
    <property type="entry name" value="PROTEIN_KINASE_ATP"/>
    <property type="match status" value="1"/>
</dbReference>
<dbReference type="SUPFAM" id="SSF56112">
    <property type="entry name" value="Protein kinase-like (PK-like)"/>
    <property type="match status" value="1"/>
</dbReference>
<gene>
    <name evidence="6" type="ORF">MFLAVUS_002568</name>
</gene>
<dbReference type="PROSITE" id="PS50011">
    <property type="entry name" value="PROTEIN_KINASE_DOM"/>
    <property type="match status" value="1"/>
</dbReference>
<dbReference type="EMBL" id="BAABUK010000004">
    <property type="protein sequence ID" value="GAA5809163.1"/>
    <property type="molecule type" value="Genomic_DNA"/>
</dbReference>
<dbReference type="Gene3D" id="1.10.510.10">
    <property type="entry name" value="Transferase(Phosphotransferase) domain 1"/>
    <property type="match status" value="1"/>
</dbReference>
<comment type="caution">
    <text evidence="6">The sequence shown here is derived from an EMBL/GenBank/DDBJ whole genome shotgun (WGS) entry which is preliminary data.</text>
</comment>
<protein>
    <recommendedName>
        <fullName evidence="5">Protein kinase domain-containing protein</fullName>
    </recommendedName>
</protein>
<evidence type="ECO:0000256" key="1">
    <source>
        <dbReference type="ARBA" id="ARBA00022741"/>
    </source>
</evidence>
<dbReference type="CDD" id="cd14003">
    <property type="entry name" value="STKc_AMPK-like"/>
    <property type="match status" value="1"/>
</dbReference>
<name>A0ABP9YQN3_9FUNG</name>
<keyword evidence="1 3" id="KW-0547">Nucleotide-binding</keyword>
<dbReference type="InterPro" id="IPR011009">
    <property type="entry name" value="Kinase-like_dom_sf"/>
</dbReference>
<dbReference type="SMART" id="SM00220">
    <property type="entry name" value="S_TKc"/>
    <property type="match status" value="1"/>
</dbReference>
<sequence length="522" mass="59491">MSHSIIRNQKAKLASDYNDLLKELASPKLKSIGCYSLGETIGMGSYGKVKLGVHQLTCRPVAIKKISKKHAPLMAREIHHHRQLSHPNIVSLYEILSTEQNIFIVSEHCPNGDLFDALARKKRFSENHVKKWFLQLLDAIQYSHSLGIIHRDLKLENILLDQHNHVKICDFGFARQTDKNQLLKTFCGSLAYSAPEVIQRQKYDGPATDVWSLGVILYTLLAGELPFDDDCESVIQRKVVSIDYTIPCYFSEQVTDLIHKILNLNPLDRPTIQDIINHPWLRSDDLVTPTLPLQHTKENERHLAQTLLKAGFNRSVVEKMQTNHVGMLGTLWTMLLSTKSHKVTTTCATQTEEQTWLGSFKSWFNLNKSCNLIVPPTNIPGAIQQHKFMLKTMVPTLIPNPALNKLTPIIPKEEQIINTSSTCSSTADDEFDDDQSSLASSPATSVAEEEYDDDDDTDSDATDKIYYHEQETAFHKVSPMPSRVDVLIPRSRYHLEERRNNNLRNRLESKMILEEDEEEEEE</sequence>
<reference evidence="6 7" key="1">
    <citation type="submission" date="2024-04" db="EMBL/GenBank/DDBJ databases">
        <title>genome sequences of Mucor flavus KT1a and Helicostylum pulchrum KT1b strains isolated from the surface of a dry-aged beef.</title>
        <authorList>
            <person name="Toyotome T."/>
            <person name="Hosono M."/>
            <person name="Torimaru M."/>
            <person name="Fukuda K."/>
            <person name="Mikami N."/>
        </authorList>
    </citation>
    <scope>NUCLEOTIDE SEQUENCE [LARGE SCALE GENOMIC DNA]</scope>
    <source>
        <strain evidence="6 7">KT1a</strain>
    </source>
</reference>
<dbReference type="Proteomes" id="UP001473302">
    <property type="component" value="Unassembled WGS sequence"/>
</dbReference>
<proteinExistence type="predicted"/>
<dbReference type="PANTHER" id="PTHR24346:SF110">
    <property type="entry name" value="NON-SPECIFIC SERINE_THREONINE PROTEIN KINASE"/>
    <property type="match status" value="1"/>
</dbReference>
<evidence type="ECO:0000313" key="7">
    <source>
        <dbReference type="Proteomes" id="UP001473302"/>
    </source>
</evidence>
<evidence type="ECO:0000256" key="4">
    <source>
        <dbReference type="SAM" id="MobiDB-lite"/>
    </source>
</evidence>
<evidence type="ECO:0000256" key="2">
    <source>
        <dbReference type="ARBA" id="ARBA00022840"/>
    </source>
</evidence>
<dbReference type="InterPro" id="IPR017441">
    <property type="entry name" value="Protein_kinase_ATP_BS"/>
</dbReference>